<evidence type="ECO:0000313" key="6">
    <source>
        <dbReference type="Proteomes" id="UP000270697"/>
    </source>
</evidence>
<evidence type="ECO:0000256" key="1">
    <source>
        <dbReference type="SAM" id="MobiDB-lite"/>
    </source>
</evidence>
<dbReference type="Proteomes" id="UP000270697">
    <property type="component" value="Unassembled WGS sequence"/>
</dbReference>
<feature type="domain" description="Hemerythrin-like" evidence="2">
    <location>
        <begin position="11"/>
        <end position="129"/>
    </location>
</feature>
<dbReference type="PANTHER" id="PTHR35585">
    <property type="entry name" value="HHE DOMAIN PROTEIN (AFU_ORTHOLOGUE AFUA_4G00730)"/>
    <property type="match status" value="1"/>
</dbReference>
<evidence type="ECO:0000313" key="4">
    <source>
        <dbReference type="EMBL" id="SFO88454.1"/>
    </source>
</evidence>
<dbReference type="Proteomes" id="UP000199398">
    <property type="component" value="Unassembled WGS sequence"/>
</dbReference>
<dbReference type="AlphaFoldDB" id="A0A1I5KTS0"/>
<dbReference type="Gene3D" id="1.20.120.520">
    <property type="entry name" value="nmb1532 protein domain like"/>
    <property type="match status" value="1"/>
</dbReference>
<reference evidence="4 5" key="1">
    <citation type="submission" date="2016-10" db="EMBL/GenBank/DDBJ databases">
        <authorList>
            <person name="de Groot N.N."/>
        </authorList>
    </citation>
    <scope>NUCLEOTIDE SEQUENCE [LARGE SCALE GENOMIC DNA]</scope>
    <source>
        <strain evidence="4 5">CPCC 201259</strain>
    </source>
</reference>
<evidence type="ECO:0000313" key="3">
    <source>
        <dbReference type="EMBL" id="RKT89127.1"/>
    </source>
</evidence>
<gene>
    <name evidence="3" type="ORF">ATL45_7574</name>
    <name evidence="4" type="ORF">SAMN05421805_12820</name>
</gene>
<reference evidence="3 6" key="2">
    <citation type="submission" date="2018-10" db="EMBL/GenBank/DDBJ databases">
        <title>Sequencing the genomes of 1000 actinobacteria strains.</title>
        <authorList>
            <person name="Klenk H.-P."/>
        </authorList>
    </citation>
    <scope>NUCLEOTIDE SEQUENCE [LARGE SCALE GENOMIC DNA]</scope>
    <source>
        <strain evidence="3 6">DSM 45119</strain>
    </source>
</reference>
<proteinExistence type="predicted"/>
<feature type="compositionally biased region" description="Pro residues" evidence="1">
    <location>
        <begin position="155"/>
        <end position="164"/>
    </location>
</feature>
<organism evidence="4 5">
    <name type="scientific">Saccharopolyspora antimicrobica</name>
    <dbReference type="NCBI Taxonomy" id="455193"/>
    <lineage>
        <taxon>Bacteria</taxon>
        <taxon>Bacillati</taxon>
        <taxon>Actinomycetota</taxon>
        <taxon>Actinomycetes</taxon>
        <taxon>Pseudonocardiales</taxon>
        <taxon>Pseudonocardiaceae</taxon>
        <taxon>Saccharopolyspora</taxon>
    </lineage>
</organism>
<dbReference type="EMBL" id="FOUP01000028">
    <property type="protein sequence ID" value="SFO88454.1"/>
    <property type="molecule type" value="Genomic_DNA"/>
</dbReference>
<dbReference type="Pfam" id="PF01814">
    <property type="entry name" value="Hemerythrin"/>
    <property type="match status" value="1"/>
</dbReference>
<dbReference type="InterPro" id="IPR012312">
    <property type="entry name" value="Hemerythrin-like"/>
</dbReference>
<dbReference type="OrthoDB" id="9793637at2"/>
<keyword evidence="6" id="KW-1185">Reference proteome</keyword>
<feature type="region of interest" description="Disordered" evidence="1">
    <location>
        <begin position="147"/>
        <end position="189"/>
    </location>
</feature>
<evidence type="ECO:0000313" key="5">
    <source>
        <dbReference type="Proteomes" id="UP000199398"/>
    </source>
</evidence>
<dbReference type="RefSeq" id="WP_093160163.1">
    <property type="nucleotide sequence ID" value="NZ_FOUP01000028.1"/>
</dbReference>
<accession>A0A1I5KTS0</accession>
<dbReference type="STRING" id="455193.SAMN05421805_12820"/>
<dbReference type="PANTHER" id="PTHR35585:SF1">
    <property type="entry name" value="HHE DOMAIN PROTEIN (AFU_ORTHOLOGUE AFUA_4G00730)"/>
    <property type="match status" value="1"/>
</dbReference>
<feature type="compositionally biased region" description="Basic and acidic residues" evidence="1">
    <location>
        <begin position="178"/>
        <end position="189"/>
    </location>
</feature>
<name>A0A1I5KTS0_9PSEU</name>
<protein>
    <submittedName>
        <fullName evidence="4">Hemerythrin HHE cation binding domain-containing protein</fullName>
    </submittedName>
</protein>
<evidence type="ECO:0000259" key="2">
    <source>
        <dbReference type="Pfam" id="PF01814"/>
    </source>
</evidence>
<sequence length="189" mass="21496">MTQGKTQQGDMVDVLVKDHRVVESAFEEYERGGLSEQARRGLVDHIITELVRHSVAEEQYLYPAARKSLPDGDSVADREIQEHAEAEEVMKQLEGMEPSDAEYDRLVRKLIEDIRHHVDDEERDLFPRLQQTCSAEELMELGSKITKAKEWAPTRPHPSAPDKPPANMILDPGAGMIDRLRDSLSGRER</sequence>
<dbReference type="EMBL" id="RBXX01000002">
    <property type="protein sequence ID" value="RKT89127.1"/>
    <property type="molecule type" value="Genomic_DNA"/>
</dbReference>
<dbReference type="CDD" id="cd12108">
    <property type="entry name" value="Hr-like"/>
    <property type="match status" value="1"/>
</dbReference>